<gene>
    <name evidence="8" type="primary">LOC100834289</name>
    <name evidence="7" type="ORF">BRADI_1g46480v3</name>
</gene>
<dbReference type="Proteomes" id="UP000008810">
    <property type="component" value="Chromosome 1"/>
</dbReference>
<dbReference type="InterPro" id="IPR050295">
    <property type="entry name" value="Plant_2OG-oxidoreductases"/>
</dbReference>
<keyword evidence="2 5" id="KW-0479">Metal-binding</keyword>
<dbReference type="STRING" id="15368.I1H010"/>
<dbReference type="PANTHER" id="PTHR47991">
    <property type="entry name" value="OXOGLUTARATE/IRON-DEPENDENT DIOXYGENASE"/>
    <property type="match status" value="1"/>
</dbReference>
<sequence>MENTGPLIHSTPSHASLPAAFVLAADKLPPASTAAAAAVSLPVVDLSLPRDEARRAVLAAGKDIGFFQVVNHGVPAETMRAMEELCEGFFRLPASEPGKAALLSEDKKKPNRLFSGVTYDTGGQKYWRDCLRIACPFPLDPSMINQWPDNPLGLRAVIEKFTVQTRSVGMEILKLLSEGTGLQPDYFCGDIAGGDVILNVNHYPPCPNPEKALGQPPHCDRNLITLLLPGSVNGLEVACNGDWIKVNPVDNAFVVNFGQQLEVVTNGLLKSVEHRAVTNSVKARTSVATFIMPTEDCVIGPDERFVNEENPVGYRTTVFSDFMRIYNVVNLGASLNLTTNLKDVQKEV</sequence>
<dbReference type="GeneID" id="100834289"/>
<dbReference type="OrthoDB" id="406156at2759"/>
<name>I1H010_BRADI</name>
<dbReference type="Gramene" id="KQK19119">
    <property type="protein sequence ID" value="KQK19119"/>
    <property type="gene ID" value="BRADI_1g46480v3"/>
</dbReference>
<dbReference type="AlphaFoldDB" id="I1H010"/>
<dbReference type="Pfam" id="PF14226">
    <property type="entry name" value="DIOX_N"/>
    <property type="match status" value="1"/>
</dbReference>
<dbReference type="InterPro" id="IPR027443">
    <property type="entry name" value="IPNS-like_sf"/>
</dbReference>
<feature type="domain" description="Fe2OG dioxygenase" evidence="6">
    <location>
        <begin position="193"/>
        <end position="293"/>
    </location>
</feature>
<reference evidence="7 8" key="1">
    <citation type="journal article" date="2010" name="Nature">
        <title>Genome sequencing and analysis of the model grass Brachypodium distachyon.</title>
        <authorList>
            <consortium name="International Brachypodium Initiative"/>
        </authorList>
    </citation>
    <scope>NUCLEOTIDE SEQUENCE [LARGE SCALE GENOMIC DNA]</scope>
    <source>
        <strain evidence="7 8">Bd21</strain>
    </source>
</reference>
<dbReference type="EnsemblPlants" id="KQK19119">
    <property type="protein sequence ID" value="KQK19119"/>
    <property type="gene ID" value="BRADI_1g46480v3"/>
</dbReference>
<dbReference type="SUPFAM" id="SSF51197">
    <property type="entry name" value="Clavaminate synthase-like"/>
    <property type="match status" value="1"/>
</dbReference>
<evidence type="ECO:0000256" key="5">
    <source>
        <dbReference type="RuleBase" id="RU003682"/>
    </source>
</evidence>
<evidence type="ECO:0000313" key="9">
    <source>
        <dbReference type="Proteomes" id="UP000008810"/>
    </source>
</evidence>
<evidence type="ECO:0000256" key="2">
    <source>
        <dbReference type="ARBA" id="ARBA00022723"/>
    </source>
</evidence>
<evidence type="ECO:0000256" key="4">
    <source>
        <dbReference type="ARBA" id="ARBA00023004"/>
    </source>
</evidence>
<dbReference type="InterPro" id="IPR005123">
    <property type="entry name" value="Oxoglu/Fe-dep_dioxygenase_dom"/>
</dbReference>
<dbReference type="PROSITE" id="PS51471">
    <property type="entry name" value="FE2OG_OXY"/>
    <property type="match status" value="1"/>
</dbReference>
<reference evidence="8" key="3">
    <citation type="submission" date="2018-08" db="UniProtKB">
        <authorList>
            <consortium name="EnsemblPlants"/>
        </authorList>
    </citation>
    <scope>IDENTIFICATION</scope>
    <source>
        <strain evidence="8">cv. Bd21</strain>
    </source>
</reference>
<evidence type="ECO:0000259" key="6">
    <source>
        <dbReference type="PROSITE" id="PS51471"/>
    </source>
</evidence>
<dbReference type="GO" id="GO:0016491">
    <property type="term" value="F:oxidoreductase activity"/>
    <property type="evidence" value="ECO:0007669"/>
    <property type="project" value="UniProtKB-KW"/>
</dbReference>
<dbReference type="OMA" id="CYRTVKF"/>
<dbReference type="FunFam" id="2.60.120.330:FF:000041">
    <property type="entry name" value="Hyoscyamine 6-dioxygenase"/>
    <property type="match status" value="1"/>
</dbReference>
<dbReference type="RefSeq" id="XP_003564135.1">
    <property type="nucleotide sequence ID" value="XM_003564087.4"/>
</dbReference>
<dbReference type="InterPro" id="IPR044861">
    <property type="entry name" value="IPNS-like_FE2OG_OXY"/>
</dbReference>
<dbReference type="Pfam" id="PF03171">
    <property type="entry name" value="2OG-FeII_Oxy"/>
    <property type="match status" value="1"/>
</dbReference>
<accession>I1H010</accession>
<dbReference type="HOGENOM" id="CLU_010119_16_4_1"/>
<dbReference type="ExpressionAtlas" id="I1H010">
    <property type="expression patterns" value="baseline and differential"/>
</dbReference>
<dbReference type="Gene3D" id="2.60.120.330">
    <property type="entry name" value="B-lactam Antibiotic, Isopenicillin N Synthase, Chain"/>
    <property type="match status" value="1"/>
</dbReference>
<evidence type="ECO:0000256" key="3">
    <source>
        <dbReference type="ARBA" id="ARBA00023002"/>
    </source>
</evidence>
<dbReference type="InterPro" id="IPR026992">
    <property type="entry name" value="DIOX_N"/>
</dbReference>
<dbReference type="KEGG" id="bdi:100834289"/>
<evidence type="ECO:0000256" key="1">
    <source>
        <dbReference type="ARBA" id="ARBA00008056"/>
    </source>
</evidence>
<keyword evidence="9" id="KW-1185">Reference proteome</keyword>
<organism evidence="8">
    <name type="scientific">Brachypodium distachyon</name>
    <name type="common">Purple false brome</name>
    <name type="synonym">Trachynia distachya</name>
    <dbReference type="NCBI Taxonomy" id="15368"/>
    <lineage>
        <taxon>Eukaryota</taxon>
        <taxon>Viridiplantae</taxon>
        <taxon>Streptophyta</taxon>
        <taxon>Embryophyta</taxon>
        <taxon>Tracheophyta</taxon>
        <taxon>Spermatophyta</taxon>
        <taxon>Magnoliopsida</taxon>
        <taxon>Liliopsida</taxon>
        <taxon>Poales</taxon>
        <taxon>Poaceae</taxon>
        <taxon>BOP clade</taxon>
        <taxon>Pooideae</taxon>
        <taxon>Stipodae</taxon>
        <taxon>Brachypodieae</taxon>
        <taxon>Brachypodium</taxon>
    </lineage>
</organism>
<proteinExistence type="inferred from homology"/>
<comment type="similarity">
    <text evidence="1 5">Belongs to the iron/ascorbate-dependent oxidoreductase family.</text>
</comment>
<evidence type="ECO:0000313" key="8">
    <source>
        <dbReference type="EnsemblPlants" id="KQK19119"/>
    </source>
</evidence>
<keyword evidence="3 5" id="KW-0560">Oxidoreductase</keyword>
<dbReference type="eggNOG" id="KOG0143">
    <property type="taxonomic scope" value="Eukaryota"/>
</dbReference>
<keyword evidence="4 5" id="KW-0408">Iron</keyword>
<reference evidence="7" key="2">
    <citation type="submission" date="2017-06" db="EMBL/GenBank/DDBJ databases">
        <title>WGS assembly of Brachypodium distachyon.</title>
        <authorList>
            <consortium name="The International Brachypodium Initiative"/>
            <person name="Lucas S."/>
            <person name="Harmon-Smith M."/>
            <person name="Lail K."/>
            <person name="Tice H."/>
            <person name="Grimwood J."/>
            <person name="Bruce D."/>
            <person name="Barry K."/>
            <person name="Shu S."/>
            <person name="Lindquist E."/>
            <person name="Wang M."/>
            <person name="Pitluck S."/>
            <person name="Vogel J.P."/>
            <person name="Garvin D.F."/>
            <person name="Mockler T.C."/>
            <person name="Schmutz J."/>
            <person name="Rokhsar D."/>
            <person name="Bevan M.W."/>
        </authorList>
    </citation>
    <scope>NUCLEOTIDE SEQUENCE</scope>
    <source>
        <strain evidence="7">Bd21</strain>
    </source>
</reference>
<dbReference type="GO" id="GO:0046872">
    <property type="term" value="F:metal ion binding"/>
    <property type="evidence" value="ECO:0007669"/>
    <property type="project" value="UniProtKB-KW"/>
</dbReference>
<protein>
    <recommendedName>
        <fullName evidence="6">Fe2OG dioxygenase domain-containing protein</fullName>
    </recommendedName>
</protein>
<evidence type="ECO:0000313" key="7">
    <source>
        <dbReference type="EMBL" id="KQK19119.1"/>
    </source>
</evidence>
<dbReference type="EMBL" id="CM000880">
    <property type="protein sequence ID" value="KQK19119.1"/>
    <property type="molecule type" value="Genomic_DNA"/>
</dbReference>